<keyword evidence="3" id="KW-0479">Metal-binding</keyword>
<evidence type="ECO:0000256" key="5">
    <source>
        <dbReference type="ARBA" id="ARBA00023002"/>
    </source>
</evidence>
<comment type="cofactor">
    <cofactor evidence="1">
        <name>Zn(2+)</name>
        <dbReference type="ChEBI" id="CHEBI:29105"/>
    </cofactor>
</comment>
<dbReference type="InterPro" id="IPR014436">
    <property type="entry name" value="Extradiol_dOase_DODA"/>
</dbReference>
<reference evidence="7 8" key="1">
    <citation type="journal article" date="2019" name="Int. J. Syst. Evol. Microbiol.">
        <title>The Global Catalogue of Microorganisms (GCM) 10K type strain sequencing project: providing services to taxonomists for standard genome sequencing and annotation.</title>
        <authorList>
            <consortium name="The Broad Institute Genomics Platform"/>
            <consortium name="The Broad Institute Genome Sequencing Center for Infectious Disease"/>
            <person name="Wu L."/>
            <person name="Ma J."/>
        </authorList>
    </citation>
    <scope>NUCLEOTIDE SEQUENCE [LARGE SCALE GENOMIC DNA]</scope>
    <source>
        <strain evidence="7 8">JCM 6886</strain>
    </source>
</reference>
<dbReference type="Proteomes" id="UP001501476">
    <property type="component" value="Unassembled WGS sequence"/>
</dbReference>
<evidence type="ECO:0000256" key="1">
    <source>
        <dbReference type="ARBA" id="ARBA00001947"/>
    </source>
</evidence>
<dbReference type="PANTHER" id="PTHR30096">
    <property type="entry name" value="4,5-DOPA DIOXYGENASE EXTRADIOL-LIKE PROTEIN"/>
    <property type="match status" value="1"/>
</dbReference>
<sequence length="267" mass="29871">MADIVFISHGGGPLPLLGDPSHQELVDTLTTLSTQIKKPKAIIVISAHWEANHVRITHQKQPGLLYDYYGFPEASYAFKYPCEGAPELAEQIVEKLNAANITAELEEERGLDHGVFVPLTIMYPDADIPCIQLSLVNGLDPELHLKIGEVLTDTLAEDVLIIGSGFSFHNMRAFFSKDDPTHAQMNQSFEDWLVETCSGTNISEQDRMTRLQHWDEAPYARYCHPREEHLLPLHVCYGAAGRACDAVYSLSILNKQASMYLWSTPGY</sequence>
<keyword evidence="7" id="KW-0223">Dioxygenase</keyword>
<evidence type="ECO:0000256" key="2">
    <source>
        <dbReference type="ARBA" id="ARBA00007581"/>
    </source>
</evidence>
<evidence type="ECO:0000256" key="4">
    <source>
        <dbReference type="ARBA" id="ARBA00022833"/>
    </source>
</evidence>
<dbReference type="SUPFAM" id="SSF53213">
    <property type="entry name" value="LigB-like"/>
    <property type="match status" value="1"/>
</dbReference>
<dbReference type="PANTHER" id="PTHR30096:SF0">
    <property type="entry name" value="4,5-DOPA DIOXYGENASE EXTRADIOL-LIKE PROTEIN"/>
    <property type="match status" value="1"/>
</dbReference>
<evidence type="ECO:0000313" key="8">
    <source>
        <dbReference type="Proteomes" id="UP001501476"/>
    </source>
</evidence>
<proteinExistence type="inferred from homology"/>
<name>A0ABN0TX96_9GAMM</name>
<dbReference type="GO" id="GO:0051213">
    <property type="term" value="F:dioxygenase activity"/>
    <property type="evidence" value="ECO:0007669"/>
    <property type="project" value="UniProtKB-KW"/>
</dbReference>
<gene>
    <name evidence="7" type="ORF">GCM10008964_24710</name>
</gene>
<comment type="caution">
    <text evidence="7">The sequence shown here is derived from an EMBL/GenBank/DDBJ whole genome shotgun (WGS) entry which is preliminary data.</text>
</comment>
<keyword evidence="4" id="KW-0862">Zinc</keyword>
<dbReference type="Pfam" id="PF02900">
    <property type="entry name" value="LigB"/>
    <property type="match status" value="1"/>
</dbReference>
<dbReference type="PIRSF" id="PIRSF006157">
    <property type="entry name" value="Doxgns_DODA"/>
    <property type="match status" value="1"/>
</dbReference>
<accession>A0ABN0TX96</accession>
<protein>
    <submittedName>
        <fullName evidence="7">Class III extradiol ring-cleavage dioxygenase</fullName>
    </submittedName>
</protein>
<dbReference type="InterPro" id="IPR004183">
    <property type="entry name" value="Xdiol_dOase_suB"/>
</dbReference>
<evidence type="ECO:0000313" key="7">
    <source>
        <dbReference type="EMBL" id="GAA0232537.1"/>
    </source>
</evidence>
<evidence type="ECO:0000259" key="6">
    <source>
        <dbReference type="Pfam" id="PF02900"/>
    </source>
</evidence>
<keyword evidence="5" id="KW-0560">Oxidoreductase</keyword>
<feature type="domain" description="Extradiol ring-cleavage dioxygenase class III enzyme subunit B" evidence="6">
    <location>
        <begin position="6"/>
        <end position="243"/>
    </location>
</feature>
<evidence type="ECO:0000256" key="3">
    <source>
        <dbReference type="ARBA" id="ARBA00022723"/>
    </source>
</evidence>
<organism evidence="7 8">
    <name type="scientific">Methylophaga marina</name>
    <dbReference type="NCBI Taxonomy" id="45495"/>
    <lineage>
        <taxon>Bacteria</taxon>
        <taxon>Pseudomonadati</taxon>
        <taxon>Pseudomonadota</taxon>
        <taxon>Gammaproteobacteria</taxon>
        <taxon>Thiotrichales</taxon>
        <taxon>Piscirickettsiaceae</taxon>
        <taxon>Methylophaga</taxon>
    </lineage>
</organism>
<dbReference type="EMBL" id="BAAADG010000018">
    <property type="protein sequence ID" value="GAA0232537.1"/>
    <property type="molecule type" value="Genomic_DNA"/>
</dbReference>
<keyword evidence="8" id="KW-1185">Reference proteome</keyword>
<dbReference type="CDD" id="cd07363">
    <property type="entry name" value="45_DOPA_Dioxygenase"/>
    <property type="match status" value="1"/>
</dbReference>
<comment type="similarity">
    <text evidence="2">Belongs to the DODA-type extradiol aromatic ring-opening dioxygenase family.</text>
</comment>
<dbReference type="Gene3D" id="3.40.830.10">
    <property type="entry name" value="LigB-like"/>
    <property type="match status" value="1"/>
</dbReference>